<dbReference type="Proteomes" id="UP000192578">
    <property type="component" value="Unassembled WGS sequence"/>
</dbReference>
<keyword evidence="3" id="KW-1185">Reference proteome</keyword>
<dbReference type="AlphaFoldDB" id="A0A1W0WHM7"/>
<gene>
    <name evidence="2" type="ORF">BV898_11065</name>
</gene>
<accession>A0A1W0WHM7</accession>
<feature type="transmembrane region" description="Helical" evidence="1">
    <location>
        <begin position="25"/>
        <end position="41"/>
    </location>
</feature>
<proteinExistence type="predicted"/>
<feature type="transmembrane region" description="Helical" evidence="1">
    <location>
        <begin position="53"/>
        <end position="74"/>
    </location>
</feature>
<reference evidence="3" key="1">
    <citation type="submission" date="2017-01" db="EMBL/GenBank/DDBJ databases">
        <title>Comparative genomics of anhydrobiosis in the tardigrade Hypsibius dujardini.</title>
        <authorList>
            <person name="Yoshida Y."/>
            <person name="Koutsovoulos G."/>
            <person name="Laetsch D."/>
            <person name="Stevens L."/>
            <person name="Kumar S."/>
            <person name="Horikawa D."/>
            <person name="Ishino K."/>
            <person name="Komine S."/>
            <person name="Tomita M."/>
            <person name="Blaxter M."/>
            <person name="Arakawa K."/>
        </authorList>
    </citation>
    <scope>NUCLEOTIDE SEQUENCE [LARGE SCALE GENOMIC DNA]</scope>
    <source>
        <strain evidence="3">Z151</strain>
    </source>
</reference>
<organism evidence="2 3">
    <name type="scientific">Hypsibius exemplaris</name>
    <name type="common">Freshwater tardigrade</name>
    <dbReference type="NCBI Taxonomy" id="2072580"/>
    <lineage>
        <taxon>Eukaryota</taxon>
        <taxon>Metazoa</taxon>
        <taxon>Ecdysozoa</taxon>
        <taxon>Tardigrada</taxon>
        <taxon>Eutardigrada</taxon>
        <taxon>Parachela</taxon>
        <taxon>Hypsibioidea</taxon>
        <taxon>Hypsibiidae</taxon>
        <taxon>Hypsibius</taxon>
    </lineage>
</organism>
<evidence type="ECO:0000256" key="1">
    <source>
        <dbReference type="SAM" id="Phobius"/>
    </source>
</evidence>
<protein>
    <submittedName>
        <fullName evidence="2">Uncharacterized protein</fullName>
    </submittedName>
</protein>
<sequence>MVAMEDVQAQRGKAREILANPADNVVNGLISFVASIPVLIIKKEAYAVNFARMKGMMLAVLLVAVCLLGTLSVVEGGLQLLHKECIDKCAPKKWHPVQYGLCWEPCERQLHLHEVGDIVSGGLNAIGSIGNGKK</sequence>
<evidence type="ECO:0000313" key="2">
    <source>
        <dbReference type="EMBL" id="OQV14689.1"/>
    </source>
</evidence>
<comment type="caution">
    <text evidence="2">The sequence shown here is derived from an EMBL/GenBank/DDBJ whole genome shotgun (WGS) entry which is preliminary data.</text>
</comment>
<keyword evidence="1" id="KW-1133">Transmembrane helix</keyword>
<evidence type="ECO:0000313" key="3">
    <source>
        <dbReference type="Proteomes" id="UP000192578"/>
    </source>
</evidence>
<keyword evidence="1" id="KW-0812">Transmembrane</keyword>
<dbReference type="EMBL" id="MTYJ01000100">
    <property type="protein sequence ID" value="OQV14689.1"/>
    <property type="molecule type" value="Genomic_DNA"/>
</dbReference>
<keyword evidence="1" id="KW-0472">Membrane</keyword>
<name>A0A1W0WHM7_HYPEX</name>